<feature type="transmembrane region" description="Helical" evidence="1">
    <location>
        <begin position="74"/>
        <end position="94"/>
    </location>
</feature>
<feature type="transmembrane region" description="Helical" evidence="1">
    <location>
        <begin position="31"/>
        <end position="53"/>
    </location>
</feature>
<dbReference type="EMBL" id="FOXM01000023">
    <property type="protein sequence ID" value="SFQ45709.1"/>
    <property type="molecule type" value="Genomic_DNA"/>
</dbReference>
<evidence type="ECO:0000313" key="3">
    <source>
        <dbReference type="Proteomes" id="UP000243084"/>
    </source>
</evidence>
<keyword evidence="3" id="KW-1185">Reference proteome</keyword>
<accession>A0A1I5YN85</accession>
<feature type="transmembrane region" description="Helical" evidence="1">
    <location>
        <begin position="7"/>
        <end position="25"/>
    </location>
</feature>
<evidence type="ECO:0000313" key="2">
    <source>
        <dbReference type="EMBL" id="SFQ45709.1"/>
    </source>
</evidence>
<name>A0A1I5YN85_9GAMM</name>
<reference evidence="3" key="1">
    <citation type="submission" date="2016-10" db="EMBL/GenBank/DDBJ databases">
        <authorList>
            <person name="Varghese N."/>
            <person name="Submissions S."/>
        </authorList>
    </citation>
    <scope>NUCLEOTIDE SEQUENCE [LARGE SCALE GENOMIC DNA]</scope>
    <source>
        <strain evidence="3">JCM 18195</strain>
    </source>
</reference>
<dbReference type="AlphaFoldDB" id="A0A1I5YN85"/>
<keyword evidence="1" id="KW-0812">Transmembrane</keyword>
<sequence length="95" mass="10209">MKTLQAVCIVVALPLLVVWLFAMPFPVEHRVYAAVVAFFPSTFVSISIASEVADGRISSLRDAYAAVVDGGNAFLLWTACMSVIFVCIGLMLIAL</sequence>
<organism evidence="2 3">
    <name type="scientific">Geopseudomonas sagittaria</name>
    <dbReference type="NCBI Taxonomy" id="1135990"/>
    <lineage>
        <taxon>Bacteria</taxon>
        <taxon>Pseudomonadati</taxon>
        <taxon>Pseudomonadota</taxon>
        <taxon>Gammaproteobacteria</taxon>
        <taxon>Pseudomonadales</taxon>
        <taxon>Pseudomonadaceae</taxon>
        <taxon>Geopseudomonas</taxon>
    </lineage>
</organism>
<keyword evidence="1" id="KW-1133">Transmembrane helix</keyword>
<dbReference type="Proteomes" id="UP000243084">
    <property type="component" value="Unassembled WGS sequence"/>
</dbReference>
<proteinExistence type="predicted"/>
<protein>
    <submittedName>
        <fullName evidence="2">Uncharacterized protein</fullName>
    </submittedName>
</protein>
<dbReference type="RefSeq" id="WP_092434941.1">
    <property type="nucleotide sequence ID" value="NZ_FOXM01000023.1"/>
</dbReference>
<keyword evidence="1" id="KW-0472">Membrane</keyword>
<gene>
    <name evidence="2" type="ORF">SAMN05216229_1236</name>
</gene>
<evidence type="ECO:0000256" key="1">
    <source>
        <dbReference type="SAM" id="Phobius"/>
    </source>
</evidence>